<dbReference type="RefSeq" id="WP_134366290.1">
    <property type="nucleotide sequence ID" value="NZ_SOFY01000011.1"/>
</dbReference>
<feature type="transmembrane region" description="Helical" evidence="1">
    <location>
        <begin position="36"/>
        <end position="58"/>
    </location>
</feature>
<keyword evidence="1" id="KW-0812">Transmembrane</keyword>
<name>A0AAQ2C8L2_9MICO</name>
<sequence length="183" mass="18848">MSDGAWPNGAWNSGSPDAPGPAEYVTVPLPPTRGPAFWVGLGVLVIGLVLGVASVPFVNSSVQRSQALGRYAEASTKAGFAATLGDETVVTAQELAGLTQLDAASAPAMRQFLLSGDSFRFNLSNEDVNGRRSAEEDAYRQLASSADRLADVLAVDGAIKETLNAAVAEGDTPGGILGFPLDQ</sequence>
<keyword evidence="3" id="KW-1185">Reference proteome</keyword>
<reference evidence="2 3" key="1">
    <citation type="submission" date="2019-03" db="EMBL/GenBank/DDBJ databases">
        <title>Genomics of glacier-inhabiting Cryobacterium strains.</title>
        <authorList>
            <person name="Liu Q."/>
            <person name="Xin Y.-H."/>
        </authorList>
    </citation>
    <scope>NUCLEOTIDE SEQUENCE [LARGE SCALE GENOMIC DNA]</scope>
    <source>
        <strain evidence="3">TMT1-22</strain>
    </source>
</reference>
<keyword evidence="1" id="KW-0472">Membrane</keyword>
<dbReference type="EMBL" id="SOFY01000011">
    <property type="protein sequence ID" value="TFC52192.1"/>
    <property type="molecule type" value="Genomic_DNA"/>
</dbReference>
<dbReference type="Proteomes" id="UP000297403">
    <property type="component" value="Unassembled WGS sequence"/>
</dbReference>
<gene>
    <name evidence="2" type="ORF">E3O49_02650</name>
</gene>
<organism evidence="2 3">
    <name type="scientific">Cryobacterium shii</name>
    <dbReference type="NCBI Taxonomy" id="1259235"/>
    <lineage>
        <taxon>Bacteria</taxon>
        <taxon>Bacillati</taxon>
        <taxon>Actinomycetota</taxon>
        <taxon>Actinomycetes</taxon>
        <taxon>Micrococcales</taxon>
        <taxon>Microbacteriaceae</taxon>
        <taxon>Cryobacterium</taxon>
    </lineage>
</organism>
<accession>A0AAQ2C8L2</accession>
<proteinExistence type="predicted"/>
<keyword evidence="1" id="KW-1133">Transmembrane helix</keyword>
<evidence type="ECO:0000313" key="2">
    <source>
        <dbReference type="EMBL" id="TFC52192.1"/>
    </source>
</evidence>
<dbReference type="AlphaFoldDB" id="A0AAQ2C8L2"/>
<evidence type="ECO:0000256" key="1">
    <source>
        <dbReference type="SAM" id="Phobius"/>
    </source>
</evidence>
<protein>
    <submittedName>
        <fullName evidence="2">Uncharacterized protein</fullName>
    </submittedName>
</protein>
<evidence type="ECO:0000313" key="3">
    <source>
        <dbReference type="Proteomes" id="UP000297403"/>
    </source>
</evidence>
<comment type="caution">
    <text evidence="2">The sequence shown here is derived from an EMBL/GenBank/DDBJ whole genome shotgun (WGS) entry which is preliminary data.</text>
</comment>